<comment type="caution">
    <text evidence="1">The sequence shown here is derived from an EMBL/GenBank/DDBJ whole genome shotgun (WGS) entry which is preliminary data.</text>
</comment>
<proteinExistence type="predicted"/>
<evidence type="ECO:0000313" key="2">
    <source>
        <dbReference type="Proteomes" id="UP000218023"/>
    </source>
</evidence>
<keyword evidence="2" id="KW-1185">Reference proteome</keyword>
<dbReference type="RefSeq" id="WP_095641246.1">
    <property type="nucleotide sequence ID" value="NZ_NSJZ01000021.1"/>
</dbReference>
<dbReference type="EMBL" id="NSJZ01000021">
    <property type="protein sequence ID" value="PAU96114.1"/>
    <property type="molecule type" value="Genomic_DNA"/>
</dbReference>
<dbReference type="OrthoDB" id="9964927at2"/>
<organism evidence="1 2">
    <name type="scientific">Paracoccus salipaludis</name>
    <dbReference type="NCBI Taxonomy" id="2032623"/>
    <lineage>
        <taxon>Bacteria</taxon>
        <taxon>Pseudomonadati</taxon>
        <taxon>Pseudomonadota</taxon>
        <taxon>Alphaproteobacteria</taxon>
        <taxon>Rhodobacterales</taxon>
        <taxon>Paracoccaceae</taxon>
        <taxon>Paracoccus</taxon>
    </lineage>
</organism>
<accession>A0A2A2GGL8</accession>
<dbReference type="Proteomes" id="UP000218023">
    <property type="component" value="Unassembled WGS sequence"/>
</dbReference>
<protein>
    <submittedName>
        <fullName evidence="1">Uncharacterized protein</fullName>
    </submittedName>
</protein>
<name>A0A2A2GGL8_9RHOB</name>
<dbReference type="AlphaFoldDB" id="A0A2A2GGL8"/>
<reference evidence="1 2" key="1">
    <citation type="submission" date="2017-09" db="EMBL/GenBank/DDBJ databases">
        <title>Paracoccus alkalisoli sp. nov., isolated from saline alkaline soil.</title>
        <authorList>
            <person name="Dong X."/>
            <person name="Zhang G."/>
        </authorList>
    </citation>
    <scope>NUCLEOTIDE SEQUENCE [LARGE SCALE GENOMIC DNA]</scope>
    <source>
        <strain evidence="1 2">WN007</strain>
    </source>
</reference>
<evidence type="ECO:0000313" key="1">
    <source>
        <dbReference type="EMBL" id="PAU96114.1"/>
    </source>
</evidence>
<gene>
    <name evidence="1" type="ORF">CK240_15545</name>
</gene>
<sequence>MISRRLQPNPAPGFLGFRAPAAGLHLTSEEWKLIVGALSAYQHNQAYRPLYEKLTTQAS</sequence>